<dbReference type="GO" id="GO:0004814">
    <property type="term" value="F:arginine-tRNA ligase activity"/>
    <property type="evidence" value="ECO:0007669"/>
    <property type="project" value="InterPro"/>
</dbReference>
<dbReference type="GO" id="GO:0006420">
    <property type="term" value="P:arginyl-tRNA aminoacylation"/>
    <property type="evidence" value="ECO:0007669"/>
    <property type="project" value="InterPro"/>
</dbReference>
<dbReference type="GO" id="GO:0005737">
    <property type="term" value="C:cytoplasm"/>
    <property type="evidence" value="ECO:0007669"/>
    <property type="project" value="InterPro"/>
</dbReference>
<dbReference type="Pfam" id="PF03485">
    <property type="entry name" value="Arg_tRNA_synt_N"/>
    <property type="match status" value="1"/>
</dbReference>
<name>A0A5A9YWW8_9ACTN</name>
<dbReference type="InterPro" id="IPR005148">
    <property type="entry name" value="Arg-tRNA-synth_N"/>
</dbReference>
<evidence type="ECO:0000313" key="3">
    <source>
        <dbReference type="Proteomes" id="UP000324965"/>
    </source>
</evidence>
<sequence>MTPVELSSTVLRAVRRAVDAGELDVGVPERAQVVPPGPGGRGDYATNVALQLARPAGRPPHEVAAILRSHLSTAAGVTRVDVTGPGFLNITLAARQQTLVGAILRDGTRYGYAADGATAAPVHLRHPREVRAAVTAEVLARILRSQGFLVRTTEAEAGAEATKREVED</sequence>
<proteinExistence type="predicted"/>
<dbReference type="Proteomes" id="UP000324965">
    <property type="component" value="Unassembled WGS sequence"/>
</dbReference>
<dbReference type="EMBL" id="VDFC01000306">
    <property type="protein sequence ID" value="KAA0909317.1"/>
    <property type="molecule type" value="Genomic_DNA"/>
</dbReference>
<organism evidence="2 3">
    <name type="scientific">Streptomyces apricus</name>
    <dbReference type="NCBI Taxonomy" id="1828112"/>
    <lineage>
        <taxon>Bacteria</taxon>
        <taxon>Bacillati</taxon>
        <taxon>Actinomycetota</taxon>
        <taxon>Actinomycetes</taxon>
        <taxon>Kitasatosporales</taxon>
        <taxon>Streptomycetaceae</taxon>
        <taxon>Streptomyces</taxon>
    </lineage>
</organism>
<feature type="domain" description="Arginyl tRNA synthetase N-terminal" evidence="1">
    <location>
        <begin position="4"/>
        <end position="92"/>
    </location>
</feature>
<dbReference type="SMART" id="SM01016">
    <property type="entry name" value="Arg_tRNA_synt_N"/>
    <property type="match status" value="1"/>
</dbReference>
<evidence type="ECO:0000259" key="1">
    <source>
        <dbReference type="SMART" id="SM01016"/>
    </source>
</evidence>
<evidence type="ECO:0000313" key="2">
    <source>
        <dbReference type="EMBL" id="KAA0909317.1"/>
    </source>
</evidence>
<dbReference type="GO" id="GO:0005524">
    <property type="term" value="F:ATP binding"/>
    <property type="evidence" value="ECO:0007669"/>
    <property type="project" value="InterPro"/>
</dbReference>
<dbReference type="InterPro" id="IPR036695">
    <property type="entry name" value="Arg-tRNA-synth_N_sf"/>
</dbReference>
<reference evidence="2 3" key="1">
    <citation type="submission" date="2019-05" db="EMBL/GenBank/DDBJ databases">
        <authorList>
            <person name="Hariharan J."/>
            <person name="Choudoir M.J."/>
            <person name="Diebold P."/>
            <person name="Panke-Buisse K."/>
            <person name="Buckley D.H."/>
        </authorList>
    </citation>
    <scope>NUCLEOTIDE SEQUENCE [LARGE SCALE GENOMIC DNA]</scope>
    <source>
        <strain evidence="2 3">SUN51</strain>
    </source>
</reference>
<dbReference type="Gene3D" id="3.30.1360.70">
    <property type="entry name" value="Arginyl tRNA synthetase N-terminal domain"/>
    <property type="match status" value="1"/>
</dbReference>
<keyword evidence="3" id="KW-1185">Reference proteome</keyword>
<protein>
    <recommendedName>
        <fullName evidence="1">Arginyl tRNA synthetase N-terminal domain-containing protein</fullName>
    </recommendedName>
</protein>
<comment type="caution">
    <text evidence="2">The sequence shown here is derived from an EMBL/GenBank/DDBJ whole genome shotgun (WGS) entry which is preliminary data.</text>
</comment>
<feature type="non-terminal residue" evidence="2">
    <location>
        <position position="168"/>
    </location>
</feature>
<accession>A0A5A9YWW8</accession>
<gene>
    <name evidence="2" type="ORF">FGF04_39830</name>
</gene>
<dbReference type="AlphaFoldDB" id="A0A5A9YWW8"/>
<dbReference type="SUPFAM" id="SSF55190">
    <property type="entry name" value="Arginyl-tRNA synthetase (ArgRS), N-terminal 'additional' domain"/>
    <property type="match status" value="1"/>
</dbReference>